<dbReference type="Gene3D" id="1.10.510.10">
    <property type="entry name" value="Transferase(Phosphotransferase) domain 1"/>
    <property type="match status" value="1"/>
</dbReference>
<dbReference type="PANTHER" id="PTHR48016">
    <property type="entry name" value="MAP KINASE KINASE KINASE SSK2-RELATED-RELATED"/>
    <property type="match status" value="1"/>
</dbReference>
<keyword evidence="1" id="KW-0808">Transferase</keyword>
<keyword evidence="8" id="KW-0723">Serine/threonine-protein kinase</keyword>
<dbReference type="GeneID" id="14916589"/>
<dbReference type="OrthoDB" id="266718at2759"/>
<dbReference type="GO" id="GO:0005524">
    <property type="term" value="F:ATP binding"/>
    <property type="evidence" value="ECO:0007669"/>
    <property type="project" value="UniProtKB-KW"/>
</dbReference>
<dbReference type="PANTHER" id="PTHR48016:SF4">
    <property type="entry name" value="PROTEIN KINASE DOMAIN-CONTAINING PROTEIN"/>
    <property type="match status" value="1"/>
</dbReference>
<dbReference type="InterPro" id="IPR008271">
    <property type="entry name" value="Ser/Thr_kinase_AS"/>
</dbReference>
<evidence type="ECO:0000256" key="2">
    <source>
        <dbReference type="ARBA" id="ARBA00022741"/>
    </source>
</evidence>
<evidence type="ECO:0000256" key="5">
    <source>
        <dbReference type="SAM" id="MobiDB-lite"/>
    </source>
</evidence>
<dbReference type="AlphaFoldDB" id="L8GTJ0"/>
<feature type="region of interest" description="Disordered" evidence="5">
    <location>
        <begin position="433"/>
        <end position="465"/>
    </location>
</feature>
<dbReference type="Pfam" id="PF00069">
    <property type="entry name" value="Pkinase"/>
    <property type="match status" value="1"/>
</dbReference>
<dbReference type="Gene3D" id="3.30.1520.10">
    <property type="entry name" value="Phox-like domain"/>
    <property type="match status" value="1"/>
</dbReference>
<dbReference type="InterPro" id="IPR036871">
    <property type="entry name" value="PX_dom_sf"/>
</dbReference>
<keyword evidence="3 8" id="KW-0418">Kinase</keyword>
<evidence type="ECO:0000256" key="1">
    <source>
        <dbReference type="ARBA" id="ARBA00022679"/>
    </source>
</evidence>
<dbReference type="STRING" id="1257118.L8GTJ0"/>
<evidence type="ECO:0000313" key="8">
    <source>
        <dbReference type="EMBL" id="ELR15923.1"/>
    </source>
</evidence>
<evidence type="ECO:0000256" key="4">
    <source>
        <dbReference type="ARBA" id="ARBA00022840"/>
    </source>
</evidence>
<dbReference type="EMBL" id="KB008019">
    <property type="protein sequence ID" value="ELR15923.1"/>
    <property type="molecule type" value="Genomic_DNA"/>
</dbReference>
<dbReference type="SMART" id="SM00312">
    <property type="entry name" value="PX"/>
    <property type="match status" value="1"/>
</dbReference>
<evidence type="ECO:0000259" key="7">
    <source>
        <dbReference type="PROSITE" id="PS50195"/>
    </source>
</evidence>
<accession>L8GTJ0</accession>
<name>L8GTJ0_ACACF</name>
<dbReference type="KEGG" id="acan:ACA1_026700"/>
<evidence type="ECO:0000259" key="6">
    <source>
        <dbReference type="PROSITE" id="PS50011"/>
    </source>
</evidence>
<gene>
    <name evidence="8" type="ORF">ACA1_026700</name>
</gene>
<keyword evidence="2" id="KW-0547">Nucleotide-binding</keyword>
<evidence type="ECO:0000256" key="3">
    <source>
        <dbReference type="ARBA" id="ARBA00022777"/>
    </source>
</evidence>
<feature type="domain" description="Protein kinase" evidence="6">
    <location>
        <begin position="1"/>
        <end position="167"/>
    </location>
</feature>
<keyword evidence="4" id="KW-0067">ATP-binding</keyword>
<sequence>MINKLGVFPESLAAIYAAQMLKGLIYLHEKNVTHRDIKASNILITLDGLVKLADFGIATTGNAGDGDQSDLVEGSPFWMAPEIIQLDPPSTACDIWSLGCTVLELITGEPPYFDMPAMSALFKIVQDDHPPIPDTFSEGLQDFLLCCFKKEPSERATATQLLNHPWIRNSSPILNGLSELSLRDAQSTVRLHNNGAGSDKESGSSHVRLWRACLTSGILVFLQRQWEQSQRHERAFQHRAVFPAFHRLGQLLKRQRVNLSRSYHPQVANSFEHAAIDDVDEWEKPSRPSNIRVQDISSRFEDLAYQESVGYVVLITGFETRKNKLMSYTVFRLKVCLGKETWRIYKTYTDFKDMHTQLRARLKKTKRKGGMPKFPSGKMFGADKEDFVKKRKQKLQTYISEILKIPEVMKTGLLTDFLKTNGQDVMSLGFQKEVEEEPLPERERKPSVHARTSLRAKEKKARQNVEREIGEWTVEDRAIDREEGEQTPH</sequence>
<dbReference type="PROSITE" id="PS50195">
    <property type="entry name" value="PX"/>
    <property type="match status" value="1"/>
</dbReference>
<dbReference type="InterPro" id="IPR050538">
    <property type="entry name" value="MAP_kinase_kinase_kinase"/>
</dbReference>
<proteinExistence type="predicted"/>
<dbReference type="SMART" id="SM00220">
    <property type="entry name" value="S_TKc"/>
    <property type="match status" value="1"/>
</dbReference>
<dbReference type="GO" id="GO:0004709">
    <property type="term" value="F:MAP kinase kinase kinase activity"/>
    <property type="evidence" value="ECO:0007669"/>
    <property type="project" value="TreeGrafter"/>
</dbReference>
<organism evidence="8 9">
    <name type="scientific">Acanthamoeba castellanii (strain ATCC 30010 / Neff)</name>
    <dbReference type="NCBI Taxonomy" id="1257118"/>
    <lineage>
        <taxon>Eukaryota</taxon>
        <taxon>Amoebozoa</taxon>
        <taxon>Discosea</taxon>
        <taxon>Longamoebia</taxon>
        <taxon>Centramoebida</taxon>
        <taxon>Acanthamoebidae</taxon>
        <taxon>Acanthamoeba</taxon>
    </lineage>
</organism>
<dbReference type="GO" id="GO:0005737">
    <property type="term" value="C:cytoplasm"/>
    <property type="evidence" value="ECO:0007669"/>
    <property type="project" value="TreeGrafter"/>
</dbReference>
<dbReference type="GO" id="GO:0035091">
    <property type="term" value="F:phosphatidylinositol binding"/>
    <property type="evidence" value="ECO:0007669"/>
    <property type="project" value="InterPro"/>
</dbReference>
<dbReference type="CDD" id="cd06093">
    <property type="entry name" value="PX_domain"/>
    <property type="match status" value="1"/>
</dbReference>
<dbReference type="InterPro" id="IPR001683">
    <property type="entry name" value="PX_dom"/>
</dbReference>
<feature type="domain" description="PX" evidence="7">
    <location>
        <begin position="309"/>
        <end position="425"/>
    </location>
</feature>
<dbReference type="SUPFAM" id="SSF64268">
    <property type="entry name" value="PX domain"/>
    <property type="match status" value="1"/>
</dbReference>
<reference evidence="8 9" key="1">
    <citation type="journal article" date="2013" name="Genome Biol.">
        <title>Genome of Acanthamoeba castellanii highlights extensive lateral gene transfer and early evolution of tyrosine kinase signaling.</title>
        <authorList>
            <person name="Clarke M."/>
            <person name="Lohan A.J."/>
            <person name="Liu B."/>
            <person name="Lagkouvardos I."/>
            <person name="Roy S."/>
            <person name="Zafar N."/>
            <person name="Bertelli C."/>
            <person name="Schilde C."/>
            <person name="Kianianmomeni A."/>
            <person name="Burglin T.R."/>
            <person name="Frech C."/>
            <person name="Turcotte B."/>
            <person name="Kopec K.O."/>
            <person name="Synnott J.M."/>
            <person name="Choo C."/>
            <person name="Paponov I."/>
            <person name="Finkler A."/>
            <person name="Soon Heng Tan C."/>
            <person name="Hutchins A.P."/>
            <person name="Weinmeier T."/>
            <person name="Rattei T."/>
            <person name="Chu J.S."/>
            <person name="Gimenez G."/>
            <person name="Irimia M."/>
            <person name="Rigden D.J."/>
            <person name="Fitzpatrick D.A."/>
            <person name="Lorenzo-Morales J."/>
            <person name="Bateman A."/>
            <person name="Chiu C.H."/>
            <person name="Tang P."/>
            <person name="Hegemann P."/>
            <person name="Fromm H."/>
            <person name="Raoult D."/>
            <person name="Greub G."/>
            <person name="Miranda-Saavedra D."/>
            <person name="Chen N."/>
            <person name="Nash P."/>
            <person name="Ginger M.L."/>
            <person name="Horn M."/>
            <person name="Schaap P."/>
            <person name="Caler L."/>
            <person name="Loftus B."/>
        </authorList>
    </citation>
    <scope>NUCLEOTIDE SEQUENCE [LARGE SCALE GENOMIC DNA]</scope>
    <source>
        <strain evidence="8 9">Neff</strain>
    </source>
</reference>
<dbReference type="InterPro" id="IPR011009">
    <property type="entry name" value="Kinase-like_dom_sf"/>
</dbReference>
<protein>
    <submittedName>
        <fullName evidence="8">Serine/threonine protein kinase</fullName>
    </submittedName>
</protein>
<keyword evidence="9" id="KW-1185">Reference proteome</keyword>
<dbReference type="PROSITE" id="PS50011">
    <property type="entry name" value="PROTEIN_KINASE_DOM"/>
    <property type="match status" value="1"/>
</dbReference>
<evidence type="ECO:0000313" key="9">
    <source>
        <dbReference type="Proteomes" id="UP000011083"/>
    </source>
</evidence>
<dbReference type="VEuPathDB" id="AmoebaDB:ACA1_026700"/>
<dbReference type="RefSeq" id="XP_004337936.1">
    <property type="nucleotide sequence ID" value="XM_004337888.1"/>
</dbReference>
<dbReference type="SUPFAM" id="SSF56112">
    <property type="entry name" value="Protein kinase-like (PK-like)"/>
    <property type="match status" value="1"/>
</dbReference>
<dbReference type="Pfam" id="PF00787">
    <property type="entry name" value="PX"/>
    <property type="match status" value="1"/>
</dbReference>
<dbReference type="Proteomes" id="UP000011083">
    <property type="component" value="Unassembled WGS sequence"/>
</dbReference>
<dbReference type="PROSITE" id="PS00108">
    <property type="entry name" value="PROTEIN_KINASE_ST"/>
    <property type="match status" value="1"/>
</dbReference>
<dbReference type="InterPro" id="IPR000719">
    <property type="entry name" value="Prot_kinase_dom"/>
</dbReference>